<feature type="binding site" evidence="8">
    <location>
        <position position="220"/>
    </location>
    <ligand>
        <name>Zn(2+)</name>
        <dbReference type="ChEBI" id="CHEBI:29105"/>
        <label>1</label>
    </ligand>
</feature>
<evidence type="ECO:0000313" key="9">
    <source>
        <dbReference type="EMBL" id="MST70429.1"/>
    </source>
</evidence>
<dbReference type="SUPFAM" id="SSF53187">
    <property type="entry name" value="Zn-dependent exopeptidases"/>
    <property type="match status" value="1"/>
</dbReference>
<feature type="binding site" evidence="8">
    <location>
        <position position="166"/>
    </location>
    <ligand>
        <name>Zn(2+)</name>
        <dbReference type="ChEBI" id="CHEBI:29105"/>
        <label>2</label>
    </ligand>
</feature>
<feature type="binding site" evidence="8">
    <location>
        <position position="198"/>
    </location>
    <ligand>
        <name>Zn(2+)</name>
        <dbReference type="ChEBI" id="CHEBI:29105"/>
        <label>2</label>
    </ligand>
</feature>
<organism evidence="9 10">
    <name type="scientific">Mogibacterium kristiansenii</name>
    <dbReference type="NCBI Taxonomy" id="2606708"/>
    <lineage>
        <taxon>Bacteria</taxon>
        <taxon>Bacillati</taxon>
        <taxon>Bacillota</taxon>
        <taxon>Clostridia</taxon>
        <taxon>Peptostreptococcales</taxon>
        <taxon>Anaerovoracaceae</taxon>
        <taxon>Mogibacterium</taxon>
    </lineage>
</organism>
<comment type="caution">
    <text evidence="9">The sequence shown here is derived from an EMBL/GenBank/DDBJ whole genome shotgun (WGS) entry which is preliminary data.</text>
</comment>
<name>A0A6N7XKI0_9FIRM</name>
<evidence type="ECO:0000256" key="2">
    <source>
        <dbReference type="ARBA" id="ARBA00022438"/>
    </source>
</evidence>
<evidence type="ECO:0000256" key="8">
    <source>
        <dbReference type="PIRSR" id="PIRSR001123-2"/>
    </source>
</evidence>
<dbReference type="Gene3D" id="2.40.30.40">
    <property type="entry name" value="Peptidase M42, domain 2"/>
    <property type="match status" value="1"/>
</dbReference>
<dbReference type="PANTHER" id="PTHR32481:SF0">
    <property type="entry name" value="AMINOPEPTIDASE YPDE-RELATED"/>
    <property type="match status" value="1"/>
</dbReference>
<evidence type="ECO:0000256" key="4">
    <source>
        <dbReference type="ARBA" id="ARBA00022723"/>
    </source>
</evidence>
<evidence type="ECO:0000256" key="7">
    <source>
        <dbReference type="PIRSR" id="PIRSR001123-1"/>
    </source>
</evidence>
<keyword evidence="4 8" id="KW-0479">Metal-binding</keyword>
<dbReference type="InterPro" id="IPR008007">
    <property type="entry name" value="Peptidase_M42"/>
</dbReference>
<dbReference type="EMBL" id="VUNA01000005">
    <property type="protein sequence ID" value="MST70429.1"/>
    <property type="molecule type" value="Genomic_DNA"/>
</dbReference>
<reference evidence="9 10" key="1">
    <citation type="submission" date="2019-08" db="EMBL/GenBank/DDBJ databases">
        <title>In-depth cultivation of the pig gut microbiome towards novel bacterial diversity and tailored functional studies.</title>
        <authorList>
            <person name="Wylensek D."/>
            <person name="Hitch T.C.A."/>
            <person name="Clavel T."/>
        </authorList>
    </citation>
    <scope>NUCLEOTIDE SEQUENCE [LARGE SCALE GENOMIC DNA]</scope>
    <source>
        <strain evidence="9 10">WCA-MUC-591-APC-4B</strain>
    </source>
</reference>
<proteinExistence type="inferred from homology"/>
<dbReference type="GO" id="GO:0006508">
    <property type="term" value="P:proteolysis"/>
    <property type="evidence" value="ECO:0007669"/>
    <property type="project" value="UniProtKB-KW"/>
</dbReference>
<dbReference type="Gene3D" id="3.40.630.10">
    <property type="entry name" value="Zn peptidases"/>
    <property type="match status" value="1"/>
</dbReference>
<keyword evidence="2" id="KW-0031">Aminopeptidase</keyword>
<evidence type="ECO:0000256" key="5">
    <source>
        <dbReference type="ARBA" id="ARBA00022801"/>
    </source>
</evidence>
<keyword evidence="10" id="KW-1185">Reference proteome</keyword>
<comment type="similarity">
    <text evidence="1 6">Belongs to the peptidase M42 family.</text>
</comment>
<protein>
    <submittedName>
        <fullName evidence="9">M42 family metallopeptidase</fullName>
    </submittedName>
</protein>
<dbReference type="Pfam" id="PF05343">
    <property type="entry name" value="Peptidase_M42"/>
    <property type="match status" value="1"/>
</dbReference>
<evidence type="ECO:0000256" key="1">
    <source>
        <dbReference type="ARBA" id="ARBA00006272"/>
    </source>
</evidence>
<dbReference type="AlphaFoldDB" id="A0A6N7XKI0"/>
<dbReference type="PANTHER" id="PTHR32481">
    <property type="entry name" value="AMINOPEPTIDASE"/>
    <property type="match status" value="1"/>
</dbReference>
<keyword evidence="3" id="KW-0645">Protease</keyword>
<feature type="binding site" evidence="8">
    <location>
        <position position="63"/>
    </location>
    <ligand>
        <name>Zn(2+)</name>
        <dbReference type="ChEBI" id="CHEBI:29105"/>
        <label>1</label>
    </ligand>
</feature>
<feature type="binding site" evidence="8">
    <location>
        <position position="166"/>
    </location>
    <ligand>
        <name>Zn(2+)</name>
        <dbReference type="ChEBI" id="CHEBI:29105"/>
        <label>1</label>
    </ligand>
</feature>
<dbReference type="GO" id="GO:0046872">
    <property type="term" value="F:metal ion binding"/>
    <property type="evidence" value="ECO:0007669"/>
    <property type="project" value="UniProtKB-UniRule"/>
</dbReference>
<gene>
    <name evidence="9" type="ORF">FYJ65_03590</name>
</gene>
<evidence type="ECO:0000313" key="10">
    <source>
        <dbReference type="Proteomes" id="UP000469424"/>
    </source>
</evidence>
<accession>A0A6N7XKI0</accession>
<dbReference type="InterPro" id="IPR023367">
    <property type="entry name" value="Peptidase_M42_dom2"/>
</dbReference>
<dbReference type="PIRSF" id="PIRSF001123">
    <property type="entry name" value="PepA_GA"/>
    <property type="match status" value="1"/>
</dbReference>
<dbReference type="RefSeq" id="WP_154553993.1">
    <property type="nucleotide sequence ID" value="NZ_VUNA01000005.1"/>
</dbReference>
<dbReference type="InterPro" id="IPR051464">
    <property type="entry name" value="Peptidase_M42_aminopept"/>
</dbReference>
<evidence type="ECO:0000256" key="6">
    <source>
        <dbReference type="PIRNR" id="PIRNR001123"/>
    </source>
</evidence>
<dbReference type="Proteomes" id="UP000469424">
    <property type="component" value="Unassembled WGS sequence"/>
</dbReference>
<sequence>MKLLEELTQAWGVSGREKNVRAIIRREIRDYVDECYTDAMGNLIAYKKGTDSENNKKIMYTAHMDEIGFQVTHIEGDGRIKVYSVGWTWTSAIYNDKVIFQNGVIGVVGCDGPVEEAQNKAQALYIDIGCTSKEETMKYVQPGDYCGFIGKYYELQNDRISAKSLDDRVACYVLIEAIKKNQGQYPNDIYYVFTVQEEVGCRGSVVAAERIKPDIGVSVDVTPDHYYPCDLKGCNEVGKGVGVTFGNPSAMLDEYLVDEMVKTCEENEIDYQRDVMDRGGTDASSMNQAYYGTRVAGISIVDRYPHSQSSVISKHDVECAIELVDKYSAREFIFEEEW</sequence>
<feature type="binding site" evidence="8">
    <location>
        <position position="306"/>
    </location>
    <ligand>
        <name>Zn(2+)</name>
        <dbReference type="ChEBI" id="CHEBI:29105"/>
        <label>2</label>
    </ligand>
</feature>
<comment type="cofactor">
    <cofactor evidence="8">
        <name>a divalent metal cation</name>
        <dbReference type="ChEBI" id="CHEBI:60240"/>
    </cofactor>
    <text evidence="8">Binds 2 divalent metal cations per subunit.</text>
</comment>
<dbReference type="SUPFAM" id="SSF101821">
    <property type="entry name" value="Aminopeptidase/glucanase lid domain"/>
    <property type="match status" value="1"/>
</dbReference>
<keyword evidence="5" id="KW-0378">Hydrolase</keyword>
<evidence type="ECO:0000256" key="3">
    <source>
        <dbReference type="ARBA" id="ARBA00022670"/>
    </source>
</evidence>
<feature type="active site" description="Proton acceptor" evidence="7">
    <location>
        <position position="197"/>
    </location>
</feature>
<dbReference type="GO" id="GO:0004177">
    <property type="term" value="F:aminopeptidase activity"/>
    <property type="evidence" value="ECO:0007669"/>
    <property type="project" value="UniProtKB-UniRule"/>
</dbReference>